<sequence>MSTRYTRLASGSKAGTCANEMDWIICPASACSKRHQRRALEMTTGRVWESQVIDVREERGIYKSRKWKVRGTSDRSLCYSLFLSSLIEARKKERRVQERKVGIMAAPEYPKTPLNKLGRLPARGKYDFPTIHGLVNSCPVLHVSFNDPEQDFPVVLPMLGCTGNFEDQTADPLITAQDIYIHGYVSARLFRQDTNSTTSSTPGLPITISATFLDGLVLSLTPFHNSCNYRSALVYGRAALVTDPAEALYAMKLITDNMLPGRWEKSRVPPTDVELKSTGILRVRVEAGSAKVRVGGPSEDRKDLDSGELRGNVWTGVVPYWGTWGEPVEGKENGRSEVEGYIEQWRQKETAKARGYAFDAIEMEGKKK</sequence>
<protein>
    <recommendedName>
        <fullName evidence="3">5-nitroimidazole antibiotic resistance protein</fullName>
    </recommendedName>
</protein>
<evidence type="ECO:0000313" key="1">
    <source>
        <dbReference type="EMBL" id="QRD06424.1"/>
    </source>
</evidence>
<gene>
    <name evidence="1" type="ORF">JI435_118040</name>
</gene>
<keyword evidence="2" id="KW-1185">Reference proteome</keyword>
<name>A0A7U2IAU3_PHANO</name>
<dbReference type="Proteomes" id="UP000663193">
    <property type="component" value="Chromosome 20"/>
</dbReference>
<dbReference type="PANTHER" id="PTHR34071:SF2">
    <property type="entry name" value="FLAVIN-NUCLEOTIDE-BINDING PROTEIN"/>
    <property type="match status" value="1"/>
</dbReference>
<proteinExistence type="predicted"/>
<organism evidence="1 2">
    <name type="scientific">Phaeosphaeria nodorum (strain SN15 / ATCC MYA-4574 / FGSC 10173)</name>
    <name type="common">Glume blotch fungus</name>
    <name type="synonym">Parastagonospora nodorum</name>
    <dbReference type="NCBI Taxonomy" id="321614"/>
    <lineage>
        <taxon>Eukaryota</taxon>
        <taxon>Fungi</taxon>
        <taxon>Dikarya</taxon>
        <taxon>Ascomycota</taxon>
        <taxon>Pezizomycotina</taxon>
        <taxon>Dothideomycetes</taxon>
        <taxon>Pleosporomycetidae</taxon>
        <taxon>Pleosporales</taxon>
        <taxon>Pleosporineae</taxon>
        <taxon>Phaeosphaeriaceae</taxon>
        <taxon>Parastagonospora</taxon>
    </lineage>
</organism>
<dbReference type="OrthoDB" id="444432at2759"/>
<accession>A0A7U2IAU3</accession>
<dbReference type="InterPro" id="IPR012349">
    <property type="entry name" value="Split_barrel_FMN-bd"/>
</dbReference>
<dbReference type="PANTHER" id="PTHR34071">
    <property type="entry name" value="5-NITROIMIDAZOLE ANTIBIOTICS RESISTANCE PROTEIN, NIMA-FAMILY-RELATED PROTEIN-RELATED"/>
    <property type="match status" value="1"/>
</dbReference>
<dbReference type="VEuPathDB" id="FungiDB:JI435_118040"/>
<dbReference type="AlphaFoldDB" id="A0A7U2IAU3"/>
<evidence type="ECO:0008006" key="3">
    <source>
        <dbReference type="Google" id="ProtNLM"/>
    </source>
</evidence>
<evidence type="ECO:0000313" key="2">
    <source>
        <dbReference type="Proteomes" id="UP000663193"/>
    </source>
</evidence>
<dbReference type="InterPro" id="IPR024747">
    <property type="entry name" value="Pyridox_Oxase-rel"/>
</dbReference>
<reference evidence="2" key="1">
    <citation type="journal article" date="2021" name="BMC Genomics">
        <title>Chromosome-level genome assembly and manually-curated proteome of model necrotroph Parastagonospora nodorum Sn15 reveals a genome-wide trove of candidate effector homologs, and redundancy of virulence-related functions within an accessory chromosome.</title>
        <authorList>
            <person name="Bertazzoni S."/>
            <person name="Jones D.A.B."/>
            <person name="Phan H.T."/>
            <person name="Tan K.-C."/>
            <person name="Hane J.K."/>
        </authorList>
    </citation>
    <scope>NUCLEOTIDE SEQUENCE [LARGE SCALE GENOMIC DNA]</scope>
    <source>
        <strain evidence="2">SN15 / ATCC MYA-4574 / FGSC 10173)</strain>
    </source>
</reference>
<dbReference type="Gene3D" id="2.30.110.10">
    <property type="entry name" value="Electron Transport, Fmn-binding Protein, Chain A"/>
    <property type="match status" value="1"/>
</dbReference>
<dbReference type="EMBL" id="CP069042">
    <property type="protein sequence ID" value="QRD06424.1"/>
    <property type="molecule type" value="Genomic_DNA"/>
</dbReference>
<dbReference type="SUPFAM" id="SSF50475">
    <property type="entry name" value="FMN-binding split barrel"/>
    <property type="match status" value="1"/>
</dbReference>
<dbReference type="Pfam" id="PF12900">
    <property type="entry name" value="Pyridox_ox_2"/>
    <property type="match status" value="1"/>
</dbReference>